<name>A0A2A2J7T8_9BILA</name>
<keyword evidence="4" id="KW-1185">Reference proteome</keyword>
<dbReference type="PANTHER" id="PTHR45632:SF3">
    <property type="entry name" value="KELCH-LIKE PROTEIN 32"/>
    <property type="match status" value="1"/>
</dbReference>
<comment type="caution">
    <text evidence="3">The sequence shown here is derived from an EMBL/GenBank/DDBJ whole genome shotgun (WGS) entry which is preliminary data.</text>
</comment>
<evidence type="ECO:0000313" key="3">
    <source>
        <dbReference type="EMBL" id="PAV57713.1"/>
    </source>
</evidence>
<dbReference type="Gene3D" id="2.120.10.80">
    <property type="entry name" value="Kelch-type beta propeller"/>
    <property type="match status" value="1"/>
</dbReference>
<evidence type="ECO:0000256" key="1">
    <source>
        <dbReference type="ARBA" id="ARBA00022441"/>
    </source>
</evidence>
<dbReference type="Proteomes" id="UP000218231">
    <property type="component" value="Unassembled WGS sequence"/>
</dbReference>
<reference evidence="3 4" key="1">
    <citation type="journal article" date="2017" name="Curr. Biol.">
        <title>Genome architecture and evolution of a unichromosomal asexual nematode.</title>
        <authorList>
            <person name="Fradin H."/>
            <person name="Zegar C."/>
            <person name="Gutwein M."/>
            <person name="Lucas J."/>
            <person name="Kovtun M."/>
            <person name="Corcoran D."/>
            <person name="Baugh L.R."/>
            <person name="Kiontke K."/>
            <person name="Gunsalus K."/>
            <person name="Fitch D.H."/>
            <person name="Piano F."/>
        </authorList>
    </citation>
    <scope>NUCLEOTIDE SEQUENCE [LARGE SCALE GENOMIC DNA]</scope>
    <source>
        <strain evidence="3">PF1309</strain>
    </source>
</reference>
<dbReference type="AlphaFoldDB" id="A0A2A2J7T8"/>
<dbReference type="SUPFAM" id="SSF117281">
    <property type="entry name" value="Kelch motif"/>
    <property type="match status" value="1"/>
</dbReference>
<proteinExistence type="predicted"/>
<dbReference type="Pfam" id="PF01344">
    <property type="entry name" value="Kelch_1"/>
    <property type="match status" value="1"/>
</dbReference>
<protein>
    <recommendedName>
        <fullName evidence="5">Kelch repeat protein</fullName>
    </recommendedName>
</protein>
<dbReference type="InterPro" id="IPR006652">
    <property type="entry name" value="Kelch_1"/>
</dbReference>
<evidence type="ECO:0000256" key="2">
    <source>
        <dbReference type="ARBA" id="ARBA00022737"/>
    </source>
</evidence>
<dbReference type="InterPro" id="IPR015915">
    <property type="entry name" value="Kelch-typ_b-propeller"/>
</dbReference>
<accession>A0A2A2J7T8</accession>
<dbReference type="PANTHER" id="PTHR45632">
    <property type="entry name" value="LD33804P"/>
    <property type="match status" value="1"/>
</dbReference>
<sequence length="291" mass="31780">MDSNGPNRPPLDADPILKVYGPSVDHKVIDEDGRKEEESEIKAVSAELGGGIAKASVGIGIKAGTQDNADGFGFTAETKFAEASFGPASAKLGLGVSTGIQAGNGNYGAKLLGTGLRVFDGVDWQDNGQAQWDIDERSYTSLVHTDDNWFYAIDPYWKRVYSSDAVEWSQAVGHTIMPRYGAAVASFQRKIYITGGMTRDDFGNGQVDQITTACETFENGQSIAEKATMIASLNHERYFHALVVVRDRLFAIGGYRDVGGDHNPVDFCTEIEEYDVEENEWKDIGFLQEPE</sequence>
<gene>
    <name evidence="3" type="ORF">WR25_18439</name>
</gene>
<dbReference type="STRING" id="2018661.A0A2A2J7T8"/>
<evidence type="ECO:0000313" key="4">
    <source>
        <dbReference type="Proteomes" id="UP000218231"/>
    </source>
</evidence>
<evidence type="ECO:0008006" key="5">
    <source>
        <dbReference type="Google" id="ProtNLM"/>
    </source>
</evidence>
<dbReference type="EMBL" id="LIAE01010629">
    <property type="protein sequence ID" value="PAV57713.1"/>
    <property type="molecule type" value="Genomic_DNA"/>
</dbReference>
<organism evidence="3 4">
    <name type="scientific">Diploscapter pachys</name>
    <dbReference type="NCBI Taxonomy" id="2018661"/>
    <lineage>
        <taxon>Eukaryota</taxon>
        <taxon>Metazoa</taxon>
        <taxon>Ecdysozoa</taxon>
        <taxon>Nematoda</taxon>
        <taxon>Chromadorea</taxon>
        <taxon>Rhabditida</taxon>
        <taxon>Rhabditina</taxon>
        <taxon>Rhabditomorpha</taxon>
        <taxon>Rhabditoidea</taxon>
        <taxon>Rhabditidae</taxon>
        <taxon>Diploscapter</taxon>
    </lineage>
</organism>
<keyword evidence="2" id="KW-0677">Repeat</keyword>
<keyword evidence="1" id="KW-0880">Kelch repeat</keyword>